<keyword evidence="13" id="KW-1185">Reference proteome</keyword>
<dbReference type="AlphaFoldDB" id="A0A182FQJ0"/>
<dbReference type="SMART" id="SM01070">
    <property type="entry name" value="CDC37_M"/>
    <property type="match status" value="1"/>
</dbReference>
<dbReference type="SMART" id="SM01071">
    <property type="entry name" value="CDC37_N"/>
    <property type="match status" value="1"/>
</dbReference>
<evidence type="ECO:0000256" key="6">
    <source>
        <dbReference type="ARBA" id="ARBA00031396"/>
    </source>
</evidence>
<keyword evidence="4" id="KW-0963">Cytoplasm</keyword>
<accession>A0A182FQJ0</accession>
<dbReference type="SMART" id="SM01069">
    <property type="entry name" value="CDC37_C"/>
    <property type="match status" value="1"/>
</dbReference>
<dbReference type="EnsemblMetazoa" id="AALB008812-RA">
    <property type="protein sequence ID" value="AALB008812-PA"/>
    <property type="gene ID" value="AALB008812"/>
</dbReference>
<dbReference type="GO" id="GO:0006457">
    <property type="term" value="P:protein folding"/>
    <property type="evidence" value="ECO:0007669"/>
    <property type="project" value="TreeGrafter"/>
</dbReference>
<feature type="compositionally biased region" description="Basic and acidic residues" evidence="8">
    <location>
        <begin position="285"/>
        <end position="296"/>
    </location>
</feature>
<dbReference type="Gene3D" id="1.20.58.610">
    <property type="entry name" value="Cdc37, Hsp90 binding domain"/>
    <property type="match status" value="1"/>
</dbReference>
<dbReference type="InterPro" id="IPR004918">
    <property type="entry name" value="Cdc37"/>
</dbReference>
<evidence type="ECO:0000256" key="2">
    <source>
        <dbReference type="ARBA" id="ARBA00006222"/>
    </source>
</evidence>
<feature type="coiled-coil region" evidence="7">
    <location>
        <begin position="55"/>
        <end position="120"/>
    </location>
</feature>
<dbReference type="GO" id="GO:0051087">
    <property type="term" value="F:protein-folding chaperone binding"/>
    <property type="evidence" value="ECO:0007669"/>
    <property type="project" value="TreeGrafter"/>
</dbReference>
<proteinExistence type="inferred from homology"/>
<dbReference type="GO" id="GO:0051082">
    <property type="term" value="F:unfolded protein binding"/>
    <property type="evidence" value="ECO:0007669"/>
    <property type="project" value="TreeGrafter"/>
</dbReference>
<evidence type="ECO:0000259" key="10">
    <source>
        <dbReference type="SMART" id="SM01070"/>
    </source>
</evidence>
<feature type="domain" description="Cdc37 Hsp90 binding" evidence="10">
    <location>
        <begin position="139"/>
        <end position="293"/>
    </location>
</feature>
<evidence type="ECO:0000256" key="5">
    <source>
        <dbReference type="ARBA" id="ARBA00023186"/>
    </source>
</evidence>
<dbReference type="Gene3D" id="6.10.140.250">
    <property type="match status" value="1"/>
</dbReference>
<dbReference type="GO" id="GO:0005737">
    <property type="term" value="C:cytoplasm"/>
    <property type="evidence" value="ECO:0007669"/>
    <property type="project" value="UniProtKB-SubCell"/>
</dbReference>
<evidence type="ECO:0000256" key="7">
    <source>
        <dbReference type="SAM" id="Coils"/>
    </source>
</evidence>
<comment type="similarity">
    <text evidence="2">Belongs to the CDC37 family.</text>
</comment>
<feature type="region of interest" description="Disordered" evidence="8">
    <location>
        <begin position="285"/>
        <end position="304"/>
    </location>
</feature>
<reference evidence="12 13" key="1">
    <citation type="journal article" date="2017" name="G3 (Bethesda)">
        <title>The Physical Genome Mapping of Anopheles albimanus Corrected Scaffold Misassemblies and Identified Interarm Rearrangements in Genus Anopheles.</title>
        <authorList>
            <person name="Artemov G.N."/>
            <person name="Peery A.N."/>
            <person name="Jiang X."/>
            <person name="Tu Z."/>
            <person name="Stegniy V.N."/>
            <person name="Sharakhova M.V."/>
            <person name="Sharakhov I.V."/>
        </authorList>
    </citation>
    <scope>NUCLEOTIDE SEQUENCE [LARGE SCALE GENOMIC DNA]</scope>
    <source>
        <strain evidence="12 13">ALBI9_A</strain>
    </source>
</reference>
<dbReference type="PANTHER" id="PTHR12800">
    <property type="entry name" value="CDC37-RELATED"/>
    <property type="match status" value="1"/>
</dbReference>
<dbReference type="SUPFAM" id="SSF101391">
    <property type="entry name" value="Hsp90 co-chaperone CDC37"/>
    <property type="match status" value="1"/>
</dbReference>
<feature type="compositionally biased region" description="Low complexity" evidence="8">
    <location>
        <begin position="356"/>
        <end position="369"/>
    </location>
</feature>
<dbReference type="GO" id="GO:0050821">
    <property type="term" value="P:protein stabilization"/>
    <property type="evidence" value="ECO:0007669"/>
    <property type="project" value="TreeGrafter"/>
</dbReference>
<dbReference type="FunFam" id="1.20.58.610:FF:000001">
    <property type="entry name" value="Hsp90 co-chaperone Cdc37-like 1"/>
    <property type="match status" value="1"/>
</dbReference>
<feature type="region of interest" description="Disordered" evidence="8">
    <location>
        <begin position="356"/>
        <end position="405"/>
    </location>
</feature>
<dbReference type="InterPro" id="IPR013873">
    <property type="entry name" value="Cdc37_C"/>
</dbReference>
<name>A0A182FQJ0_ANOAL</name>
<dbReference type="GO" id="GO:0031072">
    <property type="term" value="F:heat shock protein binding"/>
    <property type="evidence" value="ECO:0007669"/>
    <property type="project" value="TreeGrafter"/>
</dbReference>
<sequence>MVDYSRWKDIEVGPLPGTVLEKAAVHISDDEDDTHPNIDTPSLFRWRHQARVERMQEQEKKKETINIKKKTTEEKLQEAKEKLQRNEGNLDELKKSIEELEREQERVKQEEEELRKKEKLQPWNVDTISKPGFQKTVINKSAINRKPQELSEEQKELNLREFIKKYEKQLKQYGMLRKYDDSKKFLLDNHHLACEDTANYLVIWCIELEMQEKHELVAHVAHQCICMQYILDIAKQLDVDPRACVGSFFQRIQETDNEYKKAFLDEIEAFKERIRKRAQEKLQKLMEEQEEEEKKARLGPGGLDPVEVFESLPEELQKCFETRDIGMLQEAMAKLPPEEARHHLQRCIDSGLWVPDAKSAAAATSGSGADAKEGEEPVYVHVKPKDSTEDSKDAEEKQDEGKAKE</sequence>
<evidence type="ECO:0000256" key="1">
    <source>
        <dbReference type="ARBA" id="ARBA00004496"/>
    </source>
</evidence>
<comment type="subcellular location">
    <subcellularLocation>
        <location evidence="1">Cytoplasm</location>
    </subcellularLocation>
</comment>
<evidence type="ECO:0000256" key="3">
    <source>
        <dbReference type="ARBA" id="ARBA00020496"/>
    </source>
</evidence>
<evidence type="ECO:0000256" key="4">
    <source>
        <dbReference type="ARBA" id="ARBA00022490"/>
    </source>
</evidence>
<reference evidence="12" key="2">
    <citation type="submission" date="2022-08" db="UniProtKB">
        <authorList>
            <consortium name="EnsemblMetazoa"/>
        </authorList>
    </citation>
    <scope>IDENTIFICATION</scope>
    <source>
        <strain evidence="12">STECLA/ALBI9_A</strain>
    </source>
</reference>
<organism evidence="12 13">
    <name type="scientific">Anopheles albimanus</name>
    <name type="common">New world malaria mosquito</name>
    <dbReference type="NCBI Taxonomy" id="7167"/>
    <lineage>
        <taxon>Eukaryota</taxon>
        <taxon>Metazoa</taxon>
        <taxon>Ecdysozoa</taxon>
        <taxon>Arthropoda</taxon>
        <taxon>Hexapoda</taxon>
        <taxon>Insecta</taxon>
        <taxon>Pterygota</taxon>
        <taxon>Neoptera</taxon>
        <taxon>Endopterygota</taxon>
        <taxon>Diptera</taxon>
        <taxon>Nematocera</taxon>
        <taxon>Culicoidea</taxon>
        <taxon>Culicidae</taxon>
        <taxon>Anophelinae</taxon>
        <taxon>Anopheles</taxon>
    </lineage>
</organism>
<feature type="domain" description="Cdc37 C-terminal" evidence="9">
    <location>
        <begin position="297"/>
        <end position="405"/>
    </location>
</feature>
<feature type="compositionally biased region" description="Basic and acidic residues" evidence="8">
    <location>
        <begin position="383"/>
        <end position="405"/>
    </location>
</feature>
<evidence type="ECO:0000259" key="11">
    <source>
        <dbReference type="SMART" id="SM01071"/>
    </source>
</evidence>
<keyword evidence="7" id="KW-0175">Coiled coil</keyword>
<evidence type="ECO:0000313" key="13">
    <source>
        <dbReference type="Proteomes" id="UP000069272"/>
    </source>
</evidence>
<dbReference type="VEuPathDB" id="VectorBase:AALB008812"/>
<dbReference type="STRING" id="7167.A0A182FQJ0"/>
<dbReference type="InterPro" id="IPR013855">
    <property type="entry name" value="Cdc37_N_dom"/>
</dbReference>
<dbReference type="Pfam" id="PF08565">
    <property type="entry name" value="CDC37_M"/>
    <property type="match status" value="1"/>
</dbReference>
<dbReference type="VEuPathDB" id="VectorBase:AALB20_037954"/>
<dbReference type="PANTHER" id="PTHR12800:SF4">
    <property type="entry name" value="HSP90 CO-CHAPERONE CDC37"/>
    <property type="match status" value="1"/>
</dbReference>
<keyword evidence="5" id="KW-0143">Chaperone</keyword>
<feature type="domain" description="Cdc37 N-terminal" evidence="11">
    <location>
        <begin position="1"/>
        <end position="136"/>
    </location>
</feature>
<evidence type="ECO:0000256" key="8">
    <source>
        <dbReference type="SAM" id="MobiDB-lite"/>
    </source>
</evidence>
<protein>
    <recommendedName>
        <fullName evidence="3">Hsp90 co-chaperone Cdc37</fullName>
    </recommendedName>
    <alternativeName>
        <fullName evidence="6">Hsp90 chaperone protein kinase-targeting subunit</fullName>
    </alternativeName>
</protein>
<evidence type="ECO:0000259" key="9">
    <source>
        <dbReference type="SMART" id="SM01069"/>
    </source>
</evidence>
<dbReference type="InterPro" id="IPR013874">
    <property type="entry name" value="Cdc37_Hsp90-bd"/>
</dbReference>
<dbReference type="InterPro" id="IPR038189">
    <property type="entry name" value="Cdc37_Hsp90-bd_sf"/>
</dbReference>
<evidence type="ECO:0000313" key="12">
    <source>
        <dbReference type="EnsemblMetazoa" id="AALB008812-PA"/>
    </source>
</evidence>
<dbReference type="Pfam" id="PF08564">
    <property type="entry name" value="CDC37_C"/>
    <property type="match status" value="1"/>
</dbReference>
<dbReference type="Proteomes" id="UP000069272">
    <property type="component" value="Chromosome 2R"/>
</dbReference>
<dbReference type="GO" id="GO:0019901">
    <property type="term" value="F:protein kinase binding"/>
    <property type="evidence" value="ECO:0007669"/>
    <property type="project" value="InterPro"/>
</dbReference>